<gene>
    <name evidence="1" type="ORF">GCM10009827_095020</name>
</gene>
<protein>
    <submittedName>
        <fullName evidence="1">Uncharacterized protein</fullName>
    </submittedName>
</protein>
<comment type="caution">
    <text evidence="1">The sequence shown here is derived from an EMBL/GenBank/DDBJ whole genome shotgun (WGS) entry which is preliminary data.</text>
</comment>
<sequence length="80" mass="7908">MYVESPSRPAATAVPKYRPDCAAAAPSVLAAASAAGIITAATATATTPTTPAVSALMADDLFRRLPATSVSLASGNRCTA</sequence>
<name>A0ABP4NEI2_9ACTN</name>
<evidence type="ECO:0000313" key="2">
    <source>
        <dbReference type="Proteomes" id="UP001501470"/>
    </source>
</evidence>
<proteinExistence type="predicted"/>
<evidence type="ECO:0000313" key="1">
    <source>
        <dbReference type="EMBL" id="GAA1558979.1"/>
    </source>
</evidence>
<reference evidence="2" key="1">
    <citation type="journal article" date="2019" name="Int. J. Syst. Evol. Microbiol.">
        <title>The Global Catalogue of Microorganisms (GCM) 10K type strain sequencing project: providing services to taxonomists for standard genome sequencing and annotation.</title>
        <authorList>
            <consortium name="The Broad Institute Genomics Platform"/>
            <consortium name="The Broad Institute Genome Sequencing Center for Infectious Disease"/>
            <person name="Wu L."/>
            <person name="Ma J."/>
        </authorList>
    </citation>
    <scope>NUCLEOTIDE SEQUENCE [LARGE SCALE GENOMIC DNA]</scope>
    <source>
        <strain evidence="2">JCM 15933</strain>
    </source>
</reference>
<organism evidence="1 2">
    <name type="scientific">Dactylosporangium maewongense</name>
    <dbReference type="NCBI Taxonomy" id="634393"/>
    <lineage>
        <taxon>Bacteria</taxon>
        <taxon>Bacillati</taxon>
        <taxon>Actinomycetota</taxon>
        <taxon>Actinomycetes</taxon>
        <taxon>Micromonosporales</taxon>
        <taxon>Micromonosporaceae</taxon>
        <taxon>Dactylosporangium</taxon>
    </lineage>
</organism>
<dbReference type="Proteomes" id="UP001501470">
    <property type="component" value="Unassembled WGS sequence"/>
</dbReference>
<keyword evidence="2" id="KW-1185">Reference proteome</keyword>
<accession>A0ABP4NEI2</accession>
<dbReference type="EMBL" id="BAAAQD010000027">
    <property type="protein sequence ID" value="GAA1558979.1"/>
    <property type="molecule type" value="Genomic_DNA"/>
</dbReference>